<dbReference type="GO" id="GO:0004691">
    <property type="term" value="F:cAMP-dependent protein kinase activity"/>
    <property type="evidence" value="ECO:0007669"/>
    <property type="project" value="UniProtKB-EC"/>
</dbReference>
<comment type="catalytic activity">
    <reaction evidence="8">
        <text>L-seryl-[protein] + ATP = O-phospho-L-seryl-[protein] + ADP + H(+)</text>
        <dbReference type="Rhea" id="RHEA:17989"/>
        <dbReference type="Rhea" id="RHEA-COMP:9863"/>
        <dbReference type="Rhea" id="RHEA-COMP:11604"/>
        <dbReference type="ChEBI" id="CHEBI:15378"/>
        <dbReference type="ChEBI" id="CHEBI:29999"/>
        <dbReference type="ChEBI" id="CHEBI:30616"/>
        <dbReference type="ChEBI" id="CHEBI:83421"/>
        <dbReference type="ChEBI" id="CHEBI:456216"/>
        <dbReference type="EC" id="2.7.11.11"/>
    </reaction>
</comment>
<feature type="region of interest" description="Disordered" evidence="10">
    <location>
        <begin position="109"/>
        <end position="139"/>
    </location>
</feature>
<organism evidence="13 14">
    <name type="scientific">Neocallimastix californiae</name>
    <dbReference type="NCBI Taxonomy" id="1754190"/>
    <lineage>
        <taxon>Eukaryota</taxon>
        <taxon>Fungi</taxon>
        <taxon>Fungi incertae sedis</taxon>
        <taxon>Chytridiomycota</taxon>
        <taxon>Chytridiomycota incertae sedis</taxon>
        <taxon>Neocallimastigomycetes</taxon>
        <taxon>Neocallimastigales</taxon>
        <taxon>Neocallimastigaceae</taxon>
        <taxon>Neocallimastix</taxon>
    </lineage>
</organism>
<dbReference type="Gene3D" id="1.10.510.10">
    <property type="entry name" value="Transferase(Phosphotransferase) domain 1"/>
    <property type="match status" value="1"/>
</dbReference>
<evidence type="ECO:0000256" key="6">
    <source>
        <dbReference type="ARBA" id="ARBA00022840"/>
    </source>
</evidence>
<dbReference type="GO" id="GO:0009653">
    <property type="term" value="P:anatomical structure morphogenesis"/>
    <property type="evidence" value="ECO:0007669"/>
    <property type="project" value="UniProtKB-ARBA"/>
</dbReference>
<dbReference type="PROSITE" id="PS00107">
    <property type="entry name" value="PROTEIN_KINASE_ATP"/>
    <property type="match status" value="1"/>
</dbReference>
<dbReference type="InterPro" id="IPR000719">
    <property type="entry name" value="Prot_kinase_dom"/>
</dbReference>
<keyword evidence="4 9" id="KW-0547">Nucleotide-binding</keyword>
<dbReference type="PANTHER" id="PTHR24353:SF153">
    <property type="entry name" value="CAMP-DEPENDENT PROTEIN KINASE CATALYTIC SUBUNIT 1"/>
    <property type="match status" value="1"/>
</dbReference>
<dbReference type="EMBL" id="MCOG01000038">
    <property type="protein sequence ID" value="ORY72711.1"/>
    <property type="molecule type" value="Genomic_DNA"/>
</dbReference>
<dbReference type="InterPro" id="IPR011009">
    <property type="entry name" value="Kinase-like_dom_sf"/>
</dbReference>
<evidence type="ECO:0000256" key="8">
    <source>
        <dbReference type="ARBA" id="ARBA00047454"/>
    </source>
</evidence>
<dbReference type="Proteomes" id="UP000193920">
    <property type="component" value="Unassembled WGS sequence"/>
</dbReference>
<keyword evidence="3" id="KW-0808">Transferase</keyword>
<feature type="region of interest" description="Disordered" evidence="10">
    <location>
        <begin position="249"/>
        <end position="268"/>
    </location>
</feature>
<name>A0A1Y2EMB2_9FUNG</name>
<evidence type="ECO:0000313" key="14">
    <source>
        <dbReference type="Proteomes" id="UP000193920"/>
    </source>
</evidence>
<feature type="compositionally biased region" description="Polar residues" evidence="10">
    <location>
        <begin position="115"/>
        <end position="127"/>
    </location>
</feature>
<evidence type="ECO:0000256" key="4">
    <source>
        <dbReference type="ARBA" id="ARBA00022741"/>
    </source>
</evidence>
<dbReference type="SUPFAM" id="SSF56112">
    <property type="entry name" value="Protein kinase-like (PK-like)"/>
    <property type="match status" value="1"/>
</dbReference>
<evidence type="ECO:0000256" key="10">
    <source>
        <dbReference type="SAM" id="MobiDB-lite"/>
    </source>
</evidence>
<evidence type="ECO:0000313" key="13">
    <source>
        <dbReference type="EMBL" id="ORY72711.1"/>
    </source>
</evidence>
<dbReference type="GO" id="GO:0005634">
    <property type="term" value="C:nucleus"/>
    <property type="evidence" value="ECO:0007669"/>
    <property type="project" value="TreeGrafter"/>
</dbReference>
<dbReference type="PROSITE" id="PS51285">
    <property type="entry name" value="AGC_KINASE_CTER"/>
    <property type="match status" value="1"/>
</dbReference>
<dbReference type="PROSITE" id="PS00108">
    <property type="entry name" value="PROTEIN_KINASE_ST"/>
    <property type="match status" value="1"/>
</dbReference>
<evidence type="ECO:0000256" key="2">
    <source>
        <dbReference type="ARBA" id="ARBA00022527"/>
    </source>
</evidence>
<evidence type="ECO:0000256" key="5">
    <source>
        <dbReference type="ARBA" id="ARBA00022777"/>
    </source>
</evidence>
<evidence type="ECO:0000259" key="11">
    <source>
        <dbReference type="PROSITE" id="PS50011"/>
    </source>
</evidence>
<comment type="catalytic activity">
    <reaction evidence="7">
        <text>L-threonyl-[protein] + ATP = O-phospho-L-threonyl-[protein] + ADP + H(+)</text>
        <dbReference type="Rhea" id="RHEA:46608"/>
        <dbReference type="Rhea" id="RHEA-COMP:11060"/>
        <dbReference type="Rhea" id="RHEA-COMP:11605"/>
        <dbReference type="ChEBI" id="CHEBI:15378"/>
        <dbReference type="ChEBI" id="CHEBI:30013"/>
        <dbReference type="ChEBI" id="CHEBI:30616"/>
        <dbReference type="ChEBI" id="CHEBI:61977"/>
        <dbReference type="ChEBI" id="CHEBI:456216"/>
        <dbReference type="EC" id="2.7.11.11"/>
    </reaction>
</comment>
<dbReference type="GO" id="GO:0005952">
    <property type="term" value="C:cAMP-dependent protein kinase complex"/>
    <property type="evidence" value="ECO:0007669"/>
    <property type="project" value="TreeGrafter"/>
</dbReference>
<dbReference type="InterPro" id="IPR000961">
    <property type="entry name" value="AGC-kinase_C"/>
</dbReference>
<dbReference type="FunFam" id="3.30.200.20:FF:000042">
    <property type="entry name" value="Aurora kinase A"/>
    <property type="match status" value="1"/>
</dbReference>
<keyword evidence="14" id="KW-1185">Reference proteome</keyword>
<keyword evidence="5 13" id="KW-0418">Kinase</keyword>
<accession>A0A1Y2EMB2</accession>
<feature type="domain" description="Protein kinase" evidence="11">
    <location>
        <begin position="290"/>
        <end position="544"/>
    </location>
</feature>
<feature type="region of interest" description="Disordered" evidence="10">
    <location>
        <begin position="587"/>
        <end position="612"/>
    </location>
</feature>
<dbReference type="PANTHER" id="PTHR24353">
    <property type="entry name" value="CYCLIC NUCLEOTIDE-DEPENDENT PROTEIN KINASE"/>
    <property type="match status" value="1"/>
</dbReference>
<feature type="compositionally biased region" description="Pro residues" evidence="10">
    <location>
        <begin position="252"/>
        <end position="268"/>
    </location>
</feature>
<evidence type="ECO:0000256" key="1">
    <source>
        <dbReference type="ARBA" id="ARBA00012444"/>
    </source>
</evidence>
<dbReference type="PROSITE" id="PS50011">
    <property type="entry name" value="PROTEIN_KINASE_DOM"/>
    <property type="match status" value="1"/>
</dbReference>
<dbReference type="Gene3D" id="3.30.200.20">
    <property type="entry name" value="Phosphorylase Kinase, domain 1"/>
    <property type="match status" value="1"/>
</dbReference>
<proteinExistence type="predicted"/>
<evidence type="ECO:0000259" key="12">
    <source>
        <dbReference type="PROSITE" id="PS51285"/>
    </source>
</evidence>
<feature type="compositionally biased region" description="Acidic residues" evidence="10">
    <location>
        <begin position="595"/>
        <end position="606"/>
    </location>
</feature>
<dbReference type="InterPro" id="IPR008271">
    <property type="entry name" value="Ser/Thr_kinase_AS"/>
</dbReference>
<gene>
    <name evidence="13" type="ORF">LY90DRAFT_452416</name>
</gene>
<keyword evidence="2" id="KW-0723">Serine/threonine-protein kinase</keyword>
<evidence type="ECO:0000256" key="7">
    <source>
        <dbReference type="ARBA" id="ARBA00047292"/>
    </source>
</evidence>
<comment type="caution">
    <text evidence="13">The sequence shown here is derived from an EMBL/GenBank/DDBJ whole genome shotgun (WGS) entry which is preliminary data.</text>
</comment>
<protein>
    <recommendedName>
        <fullName evidence="1">cAMP-dependent protein kinase</fullName>
        <ecNumber evidence="1">2.7.11.11</ecNumber>
    </recommendedName>
</protein>
<keyword evidence="6 9" id="KW-0067">ATP-binding</keyword>
<dbReference type="AlphaFoldDB" id="A0A1Y2EMB2"/>
<reference evidence="13 14" key="1">
    <citation type="submission" date="2016-08" db="EMBL/GenBank/DDBJ databases">
        <title>A Parts List for Fungal Cellulosomes Revealed by Comparative Genomics.</title>
        <authorList>
            <consortium name="DOE Joint Genome Institute"/>
            <person name="Haitjema C.H."/>
            <person name="Gilmore S.P."/>
            <person name="Henske J.K."/>
            <person name="Solomon K.V."/>
            <person name="De Groot R."/>
            <person name="Kuo A."/>
            <person name="Mondo S.J."/>
            <person name="Salamov A.A."/>
            <person name="Labutti K."/>
            <person name="Zhao Z."/>
            <person name="Chiniquy J."/>
            <person name="Barry K."/>
            <person name="Brewer H.M."/>
            <person name="Purvine S.O."/>
            <person name="Wright A.T."/>
            <person name="Boxma B."/>
            <person name="Van Alen T."/>
            <person name="Hackstein J.H."/>
            <person name="Baker S.E."/>
            <person name="Grigoriev I.V."/>
            <person name="O'Malley M.A."/>
        </authorList>
    </citation>
    <scope>NUCLEOTIDE SEQUENCE [LARGE SCALE GENOMIC DNA]</scope>
    <source>
        <strain evidence="13 14">G1</strain>
    </source>
</reference>
<dbReference type="FunFam" id="1.10.510.10:FF:000005">
    <property type="entry name" value="cAMP-dependent protein kinase catalytic subunit alpha"/>
    <property type="match status" value="1"/>
</dbReference>
<dbReference type="GO" id="GO:0005524">
    <property type="term" value="F:ATP binding"/>
    <property type="evidence" value="ECO:0007669"/>
    <property type="project" value="UniProtKB-UniRule"/>
</dbReference>
<feature type="binding site" evidence="9">
    <location>
        <position position="319"/>
    </location>
    <ligand>
        <name>ATP</name>
        <dbReference type="ChEBI" id="CHEBI:30616"/>
    </ligand>
</feature>
<feature type="region of interest" description="Disordered" evidence="10">
    <location>
        <begin position="15"/>
        <end position="36"/>
    </location>
</feature>
<evidence type="ECO:0000256" key="9">
    <source>
        <dbReference type="PROSITE-ProRule" id="PRU10141"/>
    </source>
</evidence>
<dbReference type="OrthoDB" id="63267at2759"/>
<sequence>MASIINKNSITSTHTLLTNSSKGKKQSKASKGSSNNILENEINRSLKSFGLNISTKSLNNNNNLCKSSLSNSQNINNLFKLTSPTTPTLLSPTPKKQSSIIYIHSKDYSNDSDSENISSKPTETESIPSEPVTPSIITPKNSNKNNLNLNINLLLKDIKALNFKYKNHNNFENIESLNNDNNNNNNKINNNIIIKNDNTNTNTNNNNNDIIKNNNKKIMANGENKIDSSKDPITNAMSSLTVEYQSLILKSPTPPPTTKLPDIPPPSRPAPHYLPPPPPLNKNEINLDSFDVIKTIGTGSFGRVHLVRSHSNKKFYAMKAIQKKHIVKEQQIEHIKEEKQILEELRHPLFIHLLGTFQTKTHLFIVTNYIAGGELFAVLKKKTRFINNVAKFYAAEVTVALDYLHSKNIIYRDLKPENIMLDITGHIKLVDLGFAKHVPDVTYTLCGTPEYMAPEVILSKAYGKAVDWYSLGILIYEMLCGYPPFYDQDQLQLYKKILSGKIYWPSYIKSDAKHLIKQLITPDLTKRYGNLKNGAEDIKEHKWFSGVEWSKVAKLAIAPPFIPEIYSEGDTRHFQRYSEPCDKEYYQSHDQEGLSLDDPEEEENYDEYFKDF</sequence>
<dbReference type="STRING" id="1754190.A0A1Y2EMB2"/>
<dbReference type="EC" id="2.7.11.11" evidence="1"/>
<dbReference type="InterPro" id="IPR017441">
    <property type="entry name" value="Protein_kinase_ATP_BS"/>
</dbReference>
<feature type="domain" description="AGC-kinase C-terminal" evidence="12">
    <location>
        <begin position="545"/>
        <end position="612"/>
    </location>
</feature>
<dbReference type="SMART" id="SM00220">
    <property type="entry name" value="S_TKc"/>
    <property type="match status" value="1"/>
</dbReference>
<dbReference type="SMART" id="SM00133">
    <property type="entry name" value="S_TK_X"/>
    <property type="match status" value="1"/>
</dbReference>
<dbReference type="GO" id="GO:0005829">
    <property type="term" value="C:cytosol"/>
    <property type="evidence" value="ECO:0007669"/>
    <property type="project" value="TreeGrafter"/>
</dbReference>
<evidence type="ECO:0000256" key="3">
    <source>
        <dbReference type="ARBA" id="ARBA00022679"/>
    </source>
</evidence>
<dbReference type="CDD" id="cd05580">
    <property type="entry name" value="STKc_PKA_like"/>
    <property type="match status" value="1"/>
</dbReference>
<dbReference type="Pfam" id="PF00069">
    <property type="entry name" value="Pkinase"/>
    <property type="match status" value="1"/>
</dbReference>